<feature type="region of interest" description="Disordered" evidence="9">
    <location>
        <begin position="770"/>
        <end position="808"/>
    </location>
</feature>
<reference evidence="11 12" key="2">
    <citation type="journal article" date="2013" name="Genome Biol. Evol.">
        <title>Genome sequencing of Giardia lamblia genotypes A2 and B isolates (DH and GS) and comparative analysis with the genomes of genotypes A1 and E (WB and Pig).</title>
        <authorList>
            <person name="Adam R.D."/>
            <person name="Dahlstrom E.W."/>
            <person name="Martens C.A."/>
            <person name="Bruno D.P."/>
            <person name="Barbian K.D."/>
            <person name="Ricklefs S.M."/>
            <person name="Hernandez M.M."/>
            <person name="Narla N.P."/>
            <person name="Patel R.B."/>
            <person name="Porcella S.F."/>
            <person name="Nash T.E."/>
        </authorList>
    </citation>
    <scope>NUCLEOTIDE SEQUENCE [LARGE SCALE GENOMIC DNA]</scope>
    <source>
        <strain evidence="11 12">DH</strain>
    </source>
</reference>
<proteinExistence type="inferred from homology"/>
<evidence type="ECO:0000256" key="6">
    <source>
        <dbReference type="PROSITE-ProRule" id="PRU00283"/>
    </source>
</evidence>
<dbReference type="VEuPathDB" id="GiardiaDB:GL50803_004371"/>
<evidence type="ECO:0000313" key="12">
    <source>
        <dbReference type="Proteomes" id="UP000018320"/>
    </source>
</evidence>
<evidence type="ECO:0000256" key="4">
    <source>
        <dbReference type="ARBA" id="ARBA00023054"/>
    </source>
</evidence>
<dbReference type="EMBL" id="AHGT01000027">
    <property type="protein sequence ID" value="ESU37437.1"/>
    <property type="molecule type" value="Genomic_DNA"/>
</dbReference>
<dbReference type="Pfam" id="PF00225">
    <property type="entry name" value="Kinesin"/>
    <property type="match status" value="1"/>
</dbReference>
<evidence type="ECO:0000313" key="11">
    <source>
        <dbReference type="EMBL" id="ESU37437.1"/>
    </source>
</evidence>
<comment type="similarity">
    <text evidence="6 7">Belongs to the TRAFAC class myosin-kinesin ATPase superfamily. Kinesin family.</text>
</comment>
<dbReference type="GO" id="GO:0005874">
    <property type="term" value="C:microtubule"/>
    <property type="evidence" value="ECO:0007669"/>
    <property type="project" value="UniProtKB-KW"/>
</dbReference>
<keyword evidence="2 6" id="KW-0547">Nucleotide-binding</keyword>
<evidence type="ECO:0000256" key="2">
    <source>
        <dbReference type="ARBA" id="ARBA00022741"/>
    </source>
</evidence>
<sequence length="808" mass="89499">VFPILSRKGVVCEVGGSGLTRACKIEKSNFSMDDPEADSFPLGSFYVVVRVRPFNSKELAQADTRDVVSVVDAERLVFDPKPRHTAAHNPGAHRYRDTMFSYSHVFGTESTNRQIYEDTGRRLIRPALDGYNCSIFAYGATGAGKSHTMSGSDASGPGVIQNTLRDLYEEIAVRRAQNWQVSVYLSYFEIYNENVRDLLSTTPAKTLALQDRGSETIIVDLTEHQPDSSDHVLQIIHKASHARTQAATAENATSSRSHAILQLRIEQKSMDTQQELISKLSLIDLAGSERAKKTSATGERLIEGININKSLLVLGSCINALVQASNKRSNANIAAALQTTTYIPYRNSKLTRILKDSLGGASKTIMIANVSPAAYHFDDTYSTLMYASRAKAIKVNATRHIKSAVYSKAELANRVSMLTLENERLKKEVATLQAMIHQTTLPSRSDSKQDQLPQDEPEILGSTVLDSVSLHGLIKDFGAEVYKLIQEVNLNKQRLFDVKYQLAIAKVERAQCEKGVMKGPGSAGRLLKYNTKISDLNAKIHKLRDLLSHLDLQCKSRFRDVDALKAQIKEIPNTSLQEMLLDILKLSSMSLRVENLRTNESLLTTHISRMNTSINECREVINVAALRSVEDLYTMATLADEKMAQETWEAFNSKLNSILFLTSNYFEDIKGQETGPSAAIPEAANKKADAVIPIRAVGASLSTRQPTEEGTMGMSLGMSAHASTMDLTRRSIVDSQWASSQGTSSLKPVSELKSYKEEFADLYRAYSQCQTPQLGSSRARTPLSGRSERPYRRQGTRQVSFRDPPPRS</sequence>
<dbReference type="Proteomes" id="UP000018320">
    <property type="component" value="Unassembled WGS sequence"/>
</dbReference>
<name>V6TGF2_GIAIN</name>
<dbReference type="GO" id="GO:0003777">
    <property type="term" value="F:microtubule motor activity"/>
    <property type="evidence" value="ECO:0007669"/>
    <property type="project" value="InterPro"/>
</dbReference>
<evidence type="ECO:0000256" key="1">
    <source>
        <dbReference type="ARBA" id="ARBA00022701"/>
    </source>
</evidence>
<keyword evidence="5 6" id="KW-0505">Motor protein</keyword>
<dbReference type="SMART" id="SM00129">
    <property type="entry name" value="KISc"/>
    <property type="match status" value="1"/>
</dbReference>
<feature type="coiled-coil region" evidence="8">
    <location>
        <begin position="526"/>
        <end position="553"/>
    </location>
</feature>
<feature type="binding site" evidence="6">
    <location>
        <begin position="139"/>
        <end position="146"/>
    </location>
    <ligand>
        <name>ATP</name>
        <dbReference type="ChEBI" id="CHEBI:30616"/>
    </ligand>
</feature>
<dbReference type="InterPro" id="IPR027640">
    <property type="entry name" value="Kinesin-like_fam"/>
</dbReference>
<dbReference type="VEuPathDB" id="GiardiaDB:GL50581_3801"/>
<dbReference type="PROSITE" id="PS00411">
    <property type="entry name" value="KINESIN_MOTOR_1"/>
    <property type="match status" value="1"/>
</dbReference>
<dbReference type="InterPro" id="IPR019821">
    <property type="entry name" value="Kinesin_motor_CS"/>
</dbReference>
<dbReference type="PANTHER" id="PTHR47968">
    <property type="entry name" value="CENTROMERE PROTEIN E"/>
    <property type="match status" value="1"/>
</dbReference>
<dbReference type="SUPFAM" id="SSF52540">
    <property type="entry name" value="P-loop containing nucleoside triphosphate hydrolases"/>
    <property type="match status" value="1"/>
</dbReference>
<feature type="coiled-coil region" evidence="8">
    <location>
        <begin position="408"/>
        <end position="435"/>
    </location>
</feature>
<evidence type="ECO:0000259" key="10">
    <source>
        <dbReference type="PROSITE" id="PS50067"/>
    </source>
</evidence>
<dbReference type="PRINTS" id="PR00380">
    <property type="entry name" value="KINESINHEAVY"/>
</dbReference>
<evidence type="ECO:0000256" key="7">
    <source>
        <dbReference type="RuleBase" id="RU000394"/>
    </source>
</evidence>
<reference evidence="12" key="1">
    <citation type="submission" date="2012-02" db="EMBL/GenBank/DDBJ databases">
        <title>Genome sequencing of Giardia lamblia Genotypes A2 and B isolates (DH and GS) and comparative analysis with the genomes of Genotypes A1 and E (WB and Pig).</title>
        <authorList>
            <person name="Adam R."/>
            <person name="Dahlstrom E."/>
            <person name="Martens C."/>
            <person name="Bruno D."/>
            <person name="Barbian K."/>
            <person name="Porcella S.F."/>
            <person name="Nash T."/>
        </authorList>
    </citation>
    <scope>NUCLEOTIDE SEQUENCE</scope>
    <source>
        <strain evidence="12">DH</strain>
    </source>
</reference>
<dbReference type="AlphaFoldDB" id="V6TGF2"/>
<dbReference type="VEuPathDB" id="GiardiaDB:DHA2_4371"/>
<keyword evidence="1 7" id="KW-0493">Microtubule</keyword>
<dbReference type="PROSITE" id="PS50067">
    <property type="entry name" value="KINESIN_MOTOR_2"/>
    <property type="match status" value="1"/>
</dbReference>
<dbReference type="FunFam" id="3.40.850.10:FF:000096">
    <property type="entry name" value="Kinesin-like protein"/>
    <property type="match status" value="1"/>
</dbReference>
<dbReference type="InterPro" id="IPR001752">
    <property type="entry name" value="Kinesin_motor_dom"/>
</dbReference>
<dbReference type="VEuPathDB" id="GiardiaDB:QR46_1475"/>
<keyword evidence="4 8" id="KW-0175">Coiled coil</keyword>
<organism evidence="11 12">
    <name type="scientific">Giardia intestinalis</name>
    <name type="common">Giardia lamblia</name>
    <dbReference type="NCBI Taxonomy" id="5741"/>
    <lineage>
        <taxon>Eukaryota</taxon>
        <taxon>Metamonada</taxon>
        <taxon>Diplomonadida</taxon>
        <taxon>Hexamitidae</taxon>
        <taxon>Giardiinae</taxon>
        <taxon>Giardia</taxon>
    </lineage>
</organism>
<evidence type="ECO:0000256" key="5">
    <source>
        <dbReference type="ARBA" id="ARBA00023175"/>
    </source>
</evidence>
<dbReference type="GO" id="GO:0005524">
    <property type="term" value="F:ATP binding"/>
    <property type="evidence" value="ECO:0007669"/>
    <property type="project" value="UniProtKB-UniRule"/>
</dbReference>
<protein>
    <recommendedName>
        <fullName evidence="7">Kinesin-like protein</fullName>
    </recommendedName>
</protein>
<dbReference type="GO" id="GO:0008017">
    <property type="term" value="F:microtubule binding"/>
    <property type="evidence" value="ECO:0007669"/>
    <property type="project" value="InterPro"/>
</dbReference>
<feature type="compositionally biased region" description="Polar residues" evidence="9">
    <location>
        <begin position="770"/>
        <end position="779"/>
    </location>
</feature>
<comment type="caution">
    <text evidence="11">The sequence shown here is derived from an EMBL/GenBank/DDBJ whole genome shotgun (WGS) entry which is preliminary data.</text>
</comment>
<evidence type="ECO:0000256" key="8">
    <source>
        <dbReference type="SAM" id="Coils"/>
    </source>
</evidence>
<evidence type="ECO:0000256" key="9">
    <source>
        <dbReference type="SAM" id="MobiDB-lite"/>
    </source>
</evidence>
<dbReference type="InterPro" id="IPR027417">
    <property type="entry name" value="P-loop_NTPase"/>
</dbReference>
<accession>V6TGF2</accession>
<keyword evidence="3 6" id="KW-0067">ATP-binding</keyword>
<feature type="domain" description="Kinesin motor" evidence="10">
    <location>
        <begin position="44"/>
        <end position="393"/>
    </location>
</feature>
<feature type="non-terminal residue" evidence="11">
    <location>
        <position position="1"/>
    </location>
</feature>
<dbReference type="PANTHER" id="PTHR47968:SF13">
    <property type="entry name" value="KINESIN-LIKE PROTEIN KIF19 ISOFORM X1"/>
    <property type="match status" value="1"/>
</dbReference>
<gene>
    <name evidence="11" type="ORF">DHA2_4371</name>
</gene>
<dbReference type="Gene3D" id="3.40.850.10">
    <property type="entry name" value="Kinesin motor domain"/>
    <property type="match status" value="1"/>
</dbReference>
<dbReference type="InterPro" id="IPR036961">
    <property type="entry name" value="Kinesin_motor_dom_sf"/>
</dbReference>
<evidence type="ECO:0000256" key="3">
    <source>
        <dbReference type="ARBA" id="ARBA00022840"/>
    </source>
</evidence>
<dbReference type="GO" id="GO:0007018">
    <property type="term" value="P:microtubule-based movement"/>
    <property type="evidence" value="ECO:0007669"/>
    <property type="project" value="InterPro"/>
</dbReference>